<dbReference type="Proteomes" id="UP000788993">
    <property type="component" value="Unassembled WGS sequence"/>
</dbReference>
<evidence type="ECO:0000313" key="2">
    <source>
        <dbReference type="Proteomes" id="UP000788993"/>
    </source>
</evidence>
<dbReference type="EMBL" id="JAEUBD010001062">
    <property type="protein sequence ID" value="KAH3667568.1"/>
    <property type="molecule type" value="Genomic_DNA"/>
</dbReference>
<name>A0A9P8P879_9ASCO</name>
<sequence length="410" mass="45879">MNFLFLGSQRIVTSYPSIDHSQRALRLVVWNHVSSIKHSSKCELASILDFADLGAILQGEVVQLGGLELLVSRPWELIRPGLVSEPIADEILVSCVDQDRKTLFQKIDNILVVRFHPITSKQEVSVHVEITRLWVGQTVANQHRGEVERSVSMSENLGGKHWNVMTTVRLTSDVEVVLQQVWELLVEQLQEGVNVFTSCDRVRDRLGRVRESNVDRLVKKNNSGIGIPRIWVIDWFEIWTDGGRAELKKHSSQGRASWTTVEPENHRVVGRVISGLKHPIEEMLVFILHIQNFSLKTLKSQKSAGFLVILTTGSDLSFMFLRVSGNLASISFQMSLNSGEMFLEDSLTTSETRSSKDLPFSTNTSPNLEFIPRGCCPAVSFLMAAACADPMQVATRARTDIESFILGNGI</sequence>
<proteinExistence type="predicted"/>
<keyword evidence="2" id="KW-1185">Reference proteome</keyword>
<protein>
    <submittedName>
        <fullName evidence="1">Uncharacterized protein</fullName>
    </submittedName>
</protein>
<dbReference type="AlphaFoldDB" id="A0A9P8P879"/>
<accession>A0A9P8P879</accession>
<evidence type="ECO:0000313" key="1">
    <source>
        <dbReference type="EMBL" id="KAH3667568.1"/>
    </source>
</evidence>
<organism evidence="1 2">
    <name type="scientific">Ogataea polymorpha</name>
    <dbReference type="NCBI Taxonomy" id="460523"/>
    <lineage>
        <taxon>Eukaryota</taxon>
        <taxon>Fungi</taxon>
        <taxon>Dikarya</taxon>
        <taxon>Ascomycota</taxon>
        <taxon>Saccharomycotina</taxon>
        <taxon>Pichiomycetes</taxon>
        <taxon>Pichiales</taxon>
        <taxon>Pichiaceae</taxon>
        <taxon>Ogataea</taxon>
    </lineage>
</organism>
<reference evidence="1" key="2">
    <citation type="submission" date="2021-01" db="EMBL/GenBank/DDBJ databases">
        <authorList>
            <person name="Schikora-Tamarit M.A."/>
        </authorList>
    </citation>
    <scope>NUCLEOTIDE SEQUENCE</scope>
    <source>
        <strain evidence="1">NCAIM Y.01608</strain>
    </source>
</reference>
<comment type="caution">
    <text evidence="1">The sequence shown here is derived from an EMBL/GenBank/DDBJ whole genome shotgun (WGS) entry which is preliminary data.</text>
</comment>
<gene>
    <name evidence="1" type="ORF">OGATHE_003091</name>
</gene>
<reference evidence="1" key="1">
    <citation type="journal article" date="2021" name="Open Biol.">
        <title>Shared evolutionary footprints suggest mitochondrial oxidative damage underlies multiple complex I losses in fungi.</title>
        <authorList>
            <person name="Schikora-Tamarit M.A."/>
            <person name="Marcet-Houben M."/>
            <person name="Nosek J."/>
            <person name="Gabaldon T."/>
        </authorList>
    </citation>
    <scope>NUCLEOTIDE SEQUENCE</scope>
    <source>
        <strain evidence="1">NCAIM Y.01608</strain>
    </source>
</reference>